<accession>A0A6S7AHK1</accession>
<sequence length="112" mass="13097">MKALFIELPAFSRYRAEYLDDDAFLDLQHAMMKRPAAGDVIEGTGGLRKLRHGDHRRGKGKRGGLRVIYYWWDGGSQFWLFTLFDKDEMKDLSARAKQALKGMLEYERKIRL</sequence>
<protein>
    <submittedName>
        <fullName evidence="1">Toxin HigB-2</fullName>
    </submittedName>
</protein>
<name>A0A6S7AHK1_9BURK</name>
<dbReference type="InterPro" id="IPR009387">
    <property type="entry name" value="HigB-2"/>
</dbReference>
<evidence type="ECO:0000313" key="2">
    <source>
        <dbReference type="Proteomes" id="UP000494214"/>
    </source>
</evidence>
<dbReference type="EMBL" id="CADIJM010000018">
    <property type="protein sequence ID" value="CAB3732905.1"/>
    <property type="molecule type" value="Genomic_DNA"/>
</dbReference>
<evidence type="ECO:0000313" key="1">
    <source>
        <dbReference type="EMBL" id="CAB3732905.1"/>
    </source>
</evidence>
<dbReference type="RefSeq" id="WP_175125799.1">
    <property type="nucleotide sequence ID" value="NZ_CADIJM010000018.1"/>
</dbReference>
<dbReference type="AlphaFoldDB" id="A0A6S7AHK1"/>
<dbReference type="Proteomes" id="UP000494214">
    <property type="component" value="Unassembled WGS sequence"/>
</dbReference>
<dbReference type="PIRSF" id="PIRSF039032">
    <property type="entry name" value="HigB-2"/>
    <property type="match status" value="1"/>
</dbReference>
<proteinExistence type="predicted"/>
<gene>
    <name evidence="1" type="primary">higB-2</name>
    <name evidence="1" type="ORF">LMG26690_04974</name>
</gene>
<reference evidence="1 2" key="1">
    <citation type="submission" date="2020-04" db="EMBL/GenBank/DDBJ databases">
        <authorList>
            <person name="De Canck E."/>
        </authorList>
    </citation>
    <scope>NUCLEOTIDE SEQUENCE [LARGE SCALE GENOMIC DNA]</scope>
    <source>
        <strain evidence="1 2">LMG 26690</strain>
    </source>
</reference>
<keyword evidence="2" id="KW-1185">Reference proteome</keyword>
<organism evidence="1 2">
    <name type="scientific">Achromobacter animicus</name>
    <dbReference type="NCBI Taxonomy" id="1389935"/>
    <lineage>
        <taxon>Bacteria</taxon>
        <taxon>Pseudomonadati</taxon>
        <taxon>Pseudomonadota</taxon>
        <taxon>Betaproteobacteria</taxon>
        <taxon>Burkholderiales</taxon>
        <taxon>Alcaligenaceae</taxon>
        <taxon>Achromobacter</taxon>
    </lineage>
</organism>